<evidence type="ECO:0000256" key="1">
    <source>
        <dbReference type="SAM" id="Phobius"/>
    </source>
</evidence>
<proteinExistence type="predicted"/>
<name>A0AAW0KHT3_QUESU</name>
<organism evidence="2 3">
    <name type="scientific">Quercus suber</name>
    <name type="common">Cork oak</name>
    <dbReference type="NCBI Taxonomy" id="58331"/>
    <lineage>
        <taxon>Eukaryota</taxon>
        <taxon>Viridiplantae</taxon>
        <taxon>Streptophyta</taxon>
        <taxon>Embryophyta</taxon>
        <taxon>Tracheophyta</taxon>
        <taxon>Spermatophyta</taxon>
        <taxon>Magnoliopsida</taxon>
        <taxon>eudicotyledons</taxon>
        <taxon>Gunneridae</taxon>
        <taxon>Pentapetalae</taxon>
        <taxon>rosids</taxon>
        <taxon>fabids</taxon>
        <taxon>Fagales</taxon>
        <taxon>Fagaceae</taxon>
        <taxon>Quercus</taxon>
    </lineage>
</organism>
<feature type="transmembrane region" description="Helical" evidence="1">
    <location>
        <begin position="99"/>
        <end position="118"/>
    </location>
</feature>
<dbReference type="Proteomes" id="UP000237347">
    <property type="component" value="Unassembled WGS sequence"/>
</dbReference>
<dbReference type="AlphaFoldDB" id="A0AAW0KHT3"/>
<accession>A0AAW0KHT3</accession>
<keyword evidence="3" id="KW-1185">Reference proteome</keyword>
<gene>
    <name evidence="2" type="primary">SYP51_1</name>
    <name evidence="2" type="ORF">CFP56_020283</name>
</gene>
<dbReference type="EMBL" id="PKMF04000314">
    <property type="protein sequence ID" value="KAK7838061.1"/>
    <property type="molecule type" value="Genomic_DNA"/>
</dbReference>
<reference evidence="2 3" key="1">
    <citation type="journal article" date="2018" name="Sci. Data">
        <title>The draft genome sequence of cork oak.</title>
        <authorList>
            <person name="Ramos A.M."/>
            <person name="Usie A."/>
            <person name="Barbosa P."/>
            <person name="Barros P.M."/>
            <person name="Capote T."/>
            <person name="Chaves I."/>
            <person name="Simoes F."/>
            <person name="Abreu I."/>
            <person name="Carrasquinho I."/>
            <person name="Faro C."/>
            <person name="Guimaraes J.B."/>
            <person name="Mendonca D."/>
            <person name="Nobrega F."/>
            <person name="Rodrigues L."/>
            <person name="Saibo N.J.M."/>
            <person name="Varela M.C."/>
            <person name="Egas C."/>
            <person name="Matos J."/>
            <person name="Miguel C.M."/>
            <person name="Oliveira M.M."/>
            <person name="Ricardo C.P."/>
            <person name="Goncalves S."/>
        </authorList>
    </citation>
    <scope>NUCLEOTIDE SEQUENCE [LARGE SCALE GENOMIC DNA]</scope>
    <source>
        <strain evidence="3">cv. HL8</strain>
    </source>
</reference>
<keyword evidence="1" id="KW-0812">Transmembrane</keyword>
<protein>
    <submittedName>
        <fullName evidence="2">Syntaxin-51</fullName>
    </submittedName>
</protein>
<evidence type="ECO:0000313" key="3">
    <source>
        <dbReference type="Proteomes" id="UP000237347"/>
    </source>
</evidence>
<comment type="caution">
    <text evidence="2">The sequence shown here is derived from an EMBL/GenBank/DDBJ whole genome shotgun (WGS) entry which is preliminary data.</text>
</comment>
<keyword evidence="1" id="KW-1133">Transmembrane helix</keyword>
<keyword evidence="1" id="KW-0472">Membrane</keyword>
<sequence>MNRRQDKLKNLSSKINQMAGTLNLSCFNNRDSLLGPNIKQGDVISKTNGLNNHVASTSTKHIALAVNEKLNLHTRLLVGSFTDMFSIFFLLFLDVHHPICGYGFCCLITLCFSIFCNMQDNLDQHADLTNSHLQVTPLLLLHSNQP</sequence>
<feature type="transmembrane region" description="Helical" evidence="1">
    <location>
        <begin position="76"/>
        <end position="93"/>
    </location>
</feature>
<evidence type="ECO:0000313" key="2">
    <source>
        <dbReference type="EMBL" id="KAK7838061.1"/>
    </source>
</evidence>